<evidence type="ECO:0000256" key="1">
    <source>
        <dbReference type="PROSITE-ProRule" id="PRU00453"/>
    </source>
</evidence>
<keyword evidence="1" id="KW-0862">Zinc</keyword>
<evidence type="ECO:0000259" key="2">
    <source>
        <dbReference type="PROSITE" id="PS51083"/>
    </source>
</evidence>
<dbReference type="Gene3D" id="3.30.60.190">
    <property type="match status" value="1"/>
</dbReference>
<name>A0A6J1WZH6_GALME</name>
<evidence type="ECO:0000313" key="3">
    <source>
        <dbReference type="Proteomes" id="UP001652740"/>
    </source>
</evidence>
<keyword evidence="1" id="KW-0863">Zinc-finger</keyword>
<dbReference type="SUPFAM" id="SSF144232">
    <property type="entry name" value="HIT/MYND zinc finger-like"/>
    <property type="match status" value="1"/>
</dbReference>
<dbReference type="GeneID" id="113520687"/>
<accession>A0A6J1WZH6</accession>
<reference evidence="4" key="1">
    <citation type="submission" date="2025-08" db="UniProtKB">
        <authorList>
            <consortium name="RefSeq"/>
        </authorList>
    </citation>
    <scope>IDENTIFICATION</scope>
    <source>
        <tissue evidence="4">Whole larvae</tissue>
    </source>
</reference>
<dbReference type="InParanoid" id="A0A6J1WZH6"/>
<dbReference type="KEGG" id="gmw:113520687"/>
<keyword evidence="3" id="KW-1185">Reference proteome</keyword>
<dbReference type="InterPro" id="IPR007529">
    <property type="entry name" value="Znf_HIT"/>
</dbReference>
<feature type="domain" description="HIT-type" evidence="2">
    <location>
        <begin position="4"/>
        <end position="36"/>
    </location>
</feature>
<dbReference type="PROSITE" id="PS51083">
    <property type="entry name" value="ZF_HIT"/>
    <property type="match status" value="1"/>
</dbReference>
<organism evidence="3 4">
    <name type="scientific">Galleria mellonella</name>
    <name type="common">Greater wax moth</name>
    <dbReference type="NCBI Taxonomy" id="7137"/>
    <lineage>
        <taxon>Eukaryota</taxon>
        <taxon>Metazoa</taxon>
        <taxon>Ecdysozoa</taxon>
        <taxon>Arthropoda</taxon>
        <taxon>Hexapoda</taxon>
        <taxon>Insecta</taxon>
        <taxon>Pterygota</taxon>
        <taxon>Neoptera</taxon>
        <taxon>Endopterygota</taxon>
        <taxon>Lepidoptera</taxon>
        <taxon>Glossata</taxon>
        <taxon>Ditrysia</taxon>
        <taxon>Pyraloidea</taxon>
        <taxon>Pyralidae</taxon>
        <taxon>Galleriinae</taxon>
        <taxon>Galleria</taxon>
    </lineage>
</organism>
<dbReference type="FunCoup" id="A0A6J1WZH6">
    <property type="interactions" value="816"/>
</dbReference>
<dbReference type="Pfam" id="PF04438">
    <property type="entry name" value="zf-HIT"/>
    <property type="match status" value="1"/>
</dbReference>
<dbReference type="Proteomes" id="UP001652740">
    <property type="component" value="Unplaced"/>
</dbReference>
<protein>
    <submittedName>
        <fullName evidence="4">Zinc finger HIT domain-containing protein 3</fullName>
    </submittedName>
</protein>
<dbReference type="InterPro" id="IPR048371">
    <property type="entry name" value="ZNHIT3_C"/>
</dbReference>
<gene>
    <name evidence="4" type="primary">LOC113520687</name>
</gene>
<sequence length="130" mass="14756">MTRCIQCGEIPKYKCPTCLQPYCSVLCCKEHKLNPCSAPSKPEVCASKPSLSYEFPTEDTVAPEKLELLRNSTELKKCLENPHVRTILELLDKSPHPDELIQKYMQEPIFTEFVDICLNTVAPAEDIDKL</sequence>
<dbReference type="RefSeq" id="XP_026761893.2">
    <property type="nucleotide sequence ID" value="XM_026906092.3"/>
</dbReference>
<keyword evidence="1" id="KW-0479">Metal-binding</keyword>
<dbReference type="GO" id="GO:0008270">
    <property type="term" value="F:zinc ion binding"/>
    <property type="evidence" value="ECO:0007669"/>
    <property type="project" value="UniProtKB-UniRule"/>
</dbReference>
<evidence type="ECO:0000313" key="4">
    <source>
        <dbReference type="RefSeq" id="XP_026761893.2"/>
    </source>
</evidence>
<proteinExistence type="predicted"/>
<dbReference type="AlphaFoldDB" id="A0A6J1WZH6"/>
<dbReference type="Pfam" id="PF21373">
    <property type="entry name" value="ZNHIT3_C"/>
    <property type="match status" value="1"/>
</dbReference>